<gene>
    <name evidence="6 7" type="primary">rbsD</name>
    <name evidence="7" type="ORF">SPJ1_0852</name>
</gene>
<keyword evidence="4 6" id="KW-0413">Isomerase</keyword>
<dbReference type="Pfam" id="PF05025">
    <property type="entry name" value="RbsD_FucU"/>
    <property type="match status" value="1"/>
</dbReference>
<comment type="catalytic activity">
    <reaction evidence="1 6">
        <text>beta-D-ribopyranose = beta-D-ribofuranose</text>
        <dbReference type="Rhea" id="RHEA:25432"/>
        <dbReference type="ChEBI" id="CHEBI:27476"/>
        <dbReference type="ChEBI" id="CHEBI:47002"/>
        <dbReference type="EC" id="5.4.99.62"/>
    </reaction>
</comment>
<feature type="binding site" evidence="6">
    <location>
        <position position="31"/>
    </location>
    <ligand>
        <name>substrate</name>
    </ligand>
</feature>
<comment type="function">
    <text evidence="6">Catalyzes the interconversion of beta-pyran and beta-furan forms of D-ribose.</text>
</comment>
<comment type="subunit">
    <text evidence="6">Homodecamer.</text>
</comment>
<comment type="subcellular location">
    <subcellularLocation>
        <location evidence="6">Cytoplasm</location>
    </subcellularLocation>
</comment>
<evidence type="ECO:0000256" key="6">
    <source>
        <dbReference type="HAMAP-Rule" id="MF_01661"/>
    </source>
</evidence>
<dbReference type="InterPro" id="IPR023750">
    <property type="entry name" value="RbsD-like_sf"/>
</dbReference>
<dbReference type="InterPro" id="IPR007721">
    <property type="entry name" value="RbsD_FucU"/>
</dbReference>
<dbReference type="Proteomes" id="UP000011769">
    <property type="component" value="Unassembled WGS sequence"/>
</dbReference>
<keyword evidence="5 6" id="KW-0119">Carbohydrate metabolism</keyword>
<evidence type="ECO:0000256" key="4">
    <source>
        <dbReference type="ARBA" id="ARBA00023235"/>
    </source>
</evidence>
<name>A0ABN0IRP7_9STRE</name>
<feature type="binding site" evidence="6">
    <location>
        <begin position="124"/>
        <end position="126"/>
    </location>
    <ligand>
        <name>substrate</name>
    </ligand>
</feature>
<feature type="binding site" evidence="6">
    <location>
        <position position="102"/>
    </location>
    <ligand>
        <name>substrate</name>
    </ligand>
</feature>
<comment type="caution">
    <text evidence="7">The sequence shown here is derived from an EMBL/GenBank/DDBJ whole genome shotgun (WGS) entry which is preliminary data.</text>
</comment>
<evidence type="ECO:0000313" key="8">
    <source>
        <dbReference type="Proteomes" id="UP000011769"/>
    </source>
</evidence>
<evidence type="ECO:0000256" key="5">
    <source>
        <dbReference type="ARBA" id="ARBA00023277"/>
    </source>
</evidence>
<sequence>MKNMKKTGILNSDLAKLADDLGHTDRVCIGDLGLPVPNGVKKIDLSLTQGTPSFQDVVDVYLENILVEKVLLAEEIKEQNPKQLKELLNKLDQDVTVEYVSHEELKELNKEVKAVVRTGENTPYSNIILQSGVTI</sequence>
<dbReference type="InterPro" id="IPR023064">
    <property type="entry name" value="D-ribose_pyranase"/>
</dbReference>
<dbReference type="SUPFAM" id="SSF102546">
    <property type="entry name" value="RbsD-like"/>
    <property type="match status" value="1"/>
</dbReference>
<organism evidence="7 8">
    <name type="scientific">Streptococcus parauberis KRS-02083</name>
    <dbReference type="NCBI Taxonomy" id="1207545"/>
    <lineage>
        <taxon>Bacteria</taxon>
        <taxon>Bacillati</taxon>
        <taxon>Bacillota</taxon>
        <taxon>Bacilli</taxon>
        <taxon>Lactobacillales</taxon>
        <taxon>Streptococcaceae</taxon>
        <taxon>Streptococcus</taxon>
    </lineage>
</organism>
<reference evidence="7 8" key="1">
    <citation type="journal article" date="2013" name="PLoS ONE">
        <title>Comparative Genomic Characterization of Three Streptococcus parauberis Strains in Fish Pathogen, as Assessed by Wide-Genome Analyses.</title>
        <authorList>
            <person name="Nho S.W."/>
            <person name="Hikima J."/>
            <person name="Park S.B."/>
            <person name="Jang H.B."/>
            <person name="Cha I.S."/>
            <person name="Yasuike M."/>
            <person name="Nakamura Y."/>
            <person name="Fujiwara A."/>
            <person name="Sano M."/>
            <person name="Kanai K."/>
            <person name="Kondo H."/>
            <person name="Hirono I."/>
            <person name="Takeyama H."/>
            <person name="Aoki T."/>
            <person name="Jung T.S."/>
        </authorList>
    </citation>
    <scope>NUCLEOTIDE SEQUENCE [LARGE SCALE GENOMIC DNA]</scope>
    <source>
        <strain evidence="7 8">KRS-02083</strain>
    </source>
</reference>
<evidence type="ECO:0000256" key="1">
    <source>
        <dbReference type="ARBA" id="ARBA00000223"/>
    </source>
</evidence>
<dbReference type="PANTHER" id="PTHR37831">
    <property type="entry name" value="D-RIBOSE PYRANASE"/>
    <property type="match status" value="1"/>
</dbReference>
<evidence type="ECO:0000256" key="2">
    <source>
        <dbReference type="ARBA" id="ARBA00012862"/>
    </source>
</evidence>
<comment type="similarity">
    <text evidence="6">Belongs to the RbsD / FucU family. RbsD subfamily.</text>
</comment>
<dbReference type="Gene3D" id="3.40.1650.10">
    <property type="entry name" value="RbsD-like domain"/>
    <property type="match status" value="1"/>
</dbReference>
<accession>A0ABN0IRP7</accession>
<dbReference type="PANTHER" id="PTHR37831:SF1">
    <property type="entry name" value="D-RIBOSE PYRANASE"/>
    <property type="match status" value="1"/>
</dbReference>
<evidence type="ECO:0000256" key="3">
    <source>
        <dbReference type="ARBA" id="ARBA00022490"/>
    </source>
</evidence>
<dbReference type="NCBIfam" id="NF008761">
    <property type="entry name" value="PRK11797.1"/>
    <property type="match status" value="1"/>
</dbReference>
<keyword evidence="3 6" id="KW-0963">Cytoplasm</keyword>
<evidence type="ECO:0000313" key="7">
    <source>
        <dbReference type="EMBL" id="EMG25441.1"/>
    </source>
</evidence>
<comment type="pathway">
    <text evidence="6">Carbohydrate metabolism; D-ribose degradation; D-ribose 5-phosphate from beta-D-ribopyranose: step 1/2.</text>
</comment>
<protein>
    <recommendedName>
        <fullName evidence="2 6">D-ribose pyranase</fullName>
        <ecNumber evidence="2 6">5.4.99.62</ecNumber>
    </recommendedName>
</protein>
<dbReference type="EC" id="5.4.99.62" evidence="2 6"/>
<proteinExistence type="inferred from homology"/>
<feature type="active site" description="Proton donor" evidence="6">
    <location>
        <position position="23"/>
    </location>
</feature>
<dbReference type="HAMAP" id="MF_01661">
    <property type="entry name" value="D_rib_pyranase"/>
    <property type="match status" value="1"/>
</dbReference>
<dbReference type="EMBL" id="ALYM01000003">
    <property type="protein sequence ID" value="EMG25441.1"/>
    <property type="molecule type" value="Genomic_DNA"/>
</dbReference>
<keyword evidence="8" id="KW-1185">Reference proteome</keyword>